<name>A0A502CEJ3_9GAMM</name>
<evidence type="ECO:0008006" key="4">
    <source>
        <dbReference type="Google" id="ProtNLM"/>
    </source>
</evidence>
<reference evidence="2 3" key="1">
    <citation type="journal article" date="2019" name="Environ. Microbiol.">
        <title>Species interactions and distinct microbial communities in high Arctic permafrost affected cryosols are associated with the CH4 and CO2 gas fluxes.</title>
        <authorList>
            <person name="Altshuler I."/>
            <person name="Hamel J."/>
            <person name="Turney S."/>
            <person name="Magnuson E."/>
            <person name="Levesque R."/>
            <person name="Greer C."/>
            <person name="Whyte L.G."/>
        </authorList>
    </citation>
    <scope>NUCLEOTIDE SEQUENCE [LARGE SCALE GENOMIC DNA]</scope>
    <source>
        <strain evidence="2 3">S13Y</strain>
    </source>
</reference>
<evidence type="ECO:0000313" key="2">
    <source>
        <dbReference type="EMBL" id="TPG11223.1"/>
    </source>
</evidence>
<dbReference type="AlphaFoldDB" id="A0A502CEJ3"/>
<feature type="transmembrane region" description="Helical" evidence="1">
    <location>
        <begin position="56"/>
        <end position="74"/>
    </location>
</feature>
<keyword evidence="1" id="KW-1133">Transmembrane helix</keyword>
<dbReference type="EMBL" id="RCZO01000001">
    <property type="protein sequence ID" value="TPG11223.1"/>
    <property type="molecule type" value="Genomic_DNA"/>
</dbReference>
<keyword evidence="3" id="KW-1185">Reference proteome</keyword>
<keyword evidence="1" id="KW-0472">Membrane</keyword>
<sequence length="151" mass="16635">MNEFEWRRQLRDLRQPLTPQRDLWVSIDAALDDTTLARAPAMPPTPLHQPRHRQRWLVAAGLAASLLLVGGIGWHRLQAPATRSMAGVASSSAGWKPADPRLAGAAIELDAARMELQLAIQQAPDSAALQRLLSRTQLQQTQLRQLTDQAG</sequence>
<proteinExistence type="predicted"/>
<evidence type="ECO:0000256" key="1">
    <source>
        <dbReference type="SAM" id="Phobius"/>
    </source>
</evidence>
<dbReference type="OrthoDB" id="5956808at2"/>
<dbReference type="RefSeq" id="WP_140648435.1">
    <property type="nucleotide sequence ID" value="NZ_RCZB01000002.1"/>
</dbReference>
<protein>
    <recommendedName>
        <fullName evidence="4">Anti-sigma factor</fullName>
    </recommendedName>
</protein>
<gene>
    <name evidence="2" type="ORF">EAH88_01335</name>
</gene>
<organism evidence="2 3">
    <name type="scientific">Rhodanobacter glycinis</name>
    <dbReference type="NCBI Taxonomy" id="582702"/>
    <lineage>
        <taxon>Bacteria</taxon>
        <taxon>Pseudomonadati</taxon>
        <taxon>Pseudomonadota</taxon>
        <taxon>Gammaproteobacteria</taxon>
        <taxon>Lysobacterales</taxon>
        <taxon>Rhodanobacteraceae</taxon>
        <taxon>Rhodanobacter</taxon>
    </lineage>
</organism>
<comment type="caution">
    <text evidence="2">The sequence shown here is derived from an EMBL/GenBank/DDBJ whole genome shotgun (WGS) entry which is preliminary data.</text>
</comment>
<evidence type="ECO:0000313" key="3">
    <source>
        <dbReference type="Proteomes" id="UP000319486"/>
    </source>
</evidence>
<accession>A0A502CEJ3</accession>
<keyword evidence="1" id="KW-0812">Transmembrane</keyword>
<dbReference type="Proteomes" id="UP000319486">
    <property type="component" value="Unassembled WGS sequence"/>
</dbReference>